<dbReference type="InterPro" id="IPR025665">
    <property type="entry name" value="Beta-barrel_OMP_2"/>
</dbReference>
<feature type="signal peptide" evidence="1">
    <location>
        <begin position="1"/>
        <end position="19"/>
    </location>
</feature>
<protein>
    <submittedName>
        <fullName evidence="3">Outer membrane protein beta-barrel domain-containing protein</fullName>
    </submittedName>
</protein>
<evidence type="ECO:0000259" key="2">
    <source>
        <dbReference type="Pfam" id="PF13568"/>
    </source>
</evidence>
<feature type="domain" description="Outer membrane protein beta-barrel" evidence="2">
    <location>
        <begin position="16"/>
        <end position="189"/>
    </location>
</feature>
<organism evidence="3 4">
    <name type="scientific">Paenimyroides marinum</name>
    <dbReference type="NCBI Taxonomy" id="1159016"/>
    <lineage>
        <taxon>Bacteria</taxon>
        <taxon>Pseudomonadati</taxon>
        <taxon>Bacteroidota</taxon>
        <taxon>Flavobacteriia</taxon>
        <taxon>Flavobacteriales</taxon>
        <taxon>Flavobacteriaceae</taxon>
        <taxon>Paenimyroides</taxon>
    </lineage>
</organism>
<reference evidence="3 4" key="1">
    <citation type="submission" date="2016-10" db="EMBL/GenBank/DDBJ databases">
        <authorList>
            <person name="de Groot N.N."/>
        </authorList>
    </citation>
    <scope>NUCLEOTIDE SEQUENCE [LARGE SCALE GENOMIC DNA]</scope>
    <source>
        <strain evidence="3 4">CGMCC 1.10825</strain>
    </source>
</reference>
<feature type="chain" id="PRO_5011502502" evidence="1">
    <location>
        <begin position="20"/>
        <end position="223"/>
    </location>
</feature>
<dbReference type="AlphaFoldDB" id="A0A1H6LSV5"/>
<evidence type="ECO:0000256" key="1">
    <source>
        <dbReference type="SAM" id="SignalP"/>
    </source>
</evidence>
<dbReference type="Pfam" id="PF13568">
    <property type="entry name" value="OMP_b-brl_2"/>
    <property type="match status" value="1"/>
</dbReference>
<evidence type="ECO:0000313" key="4">
    <source>
        <dbReference type="Proteomes" id="UP000199634"/>
    </source>
</evidence>
<name>A0A1H6LSV5_9FLAO</name>
<accession>A0A1H6LSV5</accession>
<gene>
    <name evidence="3" type="ORF">SAMN02927937_01992</name>
</gene>
<dbReference type="OrthoDB" id="947434at2"/>
<dbReference type="Proteomes" id="UP000199634">
    <property type="component" value="Unassembled WGS sequence"/>
</dbReference>
<dbReference type="EMBL" id="FNXE01000028">
    <property type="protein sequence ID" value="SEH89497.1"/>
    <property type="molecule type" value="Genomic_DNA"/>
</dbReference>
<dbReference type="STRING" id="1159016.SAMN02927937_01992"/>
<dbReference type="RefSeq" id="WP_091099877.1">
    <property type="nucleotide sequence ID" value="NZ_FNXE01000028.1"/>
</dbReference>
<keyword evidence="1" id="KW-0732">Signal</keyword>
<evidence type="ECO:0000313" key="3">
    <source>
        <dbReference type="EMBL" id="SEH89497.1"/>
    </source>
</evidence>
<keyword evidence="4" id="KW-1185">Reference proteome</keyword>
<proteinExistence type="predicted"/>
<sequence length="223" mass="25297">MKKTLLVALLASFATNAQVRERNDIEVAPFIGINSSNYYGDVSYTSEGNKTLYTPVLGVTADFYMNNRWSLRTGLEYQTLGSSVYTHAFIDNPQDNNYYRYYYENEKLNFIVIPIHANIHIGRSRNWHINFGPTVSFMTSGKFGNEKIDIGHLRKEQVGLGLGFGYRFKIYENFSIGIEHQEYISFTSNTSGGYGSYSSFDGNIAGNFSVKAIFRIPSSIKEK</sequence>